<dbReference type="InterPro" id="IPR053288">
    <property type="entry name" value="TGD_Bridge_Protein"/>
</dbReference>
<feature type="transmembrane region" description="Helical" evidence="1">
    <location>
        <begin position="66"/>
        <end position="87"/>
    </location>
</feature>
<evidence type="ECO:0000313" key="2">
    <source>
        <dbReference type="EMBL" id="KMZ67776.1"/>
    </source>
</evidence>
<dbReference type="PANTHER" id="PTHR34201">
    <property type="entry name" value="GLYCINE-RICH PROTEIN"/>
    <property type="match status" value="1"/>
</dbReference>
<dbReference type="STRING" id="29655.A0A0K9PFQ0"/>
<proteinExistence type="predicted"/>
<sequence>MSWISNRDGRRDEEGKGILWKLPVVNNKDLGKLGPGFGAGVGCGVGFGIGLFGGVCFGFGAGFPGLQIGFGVGGGCGIGIGFGYGIGRGVGYDEHKKYSNAGKMFGNSGNLLPGTQLSTLLEDLGDFTTTQIACARKQISDSTSGFKKKLRNPNRGPK</sequence>
<accession>A0A0K9PFQ0</accession>
<dbReference type="AlphaFoldDB" id="A0A0K9PFQ0"/>
<keyword evidence="1" id="KW-0812">Transmembrane</keyword>
<evidence type="ECO:0000256" key="1">
    <source>
        <dbReference type="SAM" id="Phobius"/>
    </source>
</evidence>
<reference evidence="3" key="1">
    <citation type="journal article" date="2016" name="Nature">
        <title>The genome of the seagrass Zostera marina reveals angiosperm adaptation to the sea.</title>
        <authorList>
            <person name="Olsen J.L."/>
            <person name="Rouze P."/>
            <person name="Verhelst B."/>
            <person name="Lin Y.-C."/>
            <person name="Bayer T."/>
            <person name="Collen J."/>
            <person name="Dattolo E."/>
            <person name="De Paoli E."/>
            <person name="Dittami S."/>
            <person name="Maumus F."/>
            <person name="Michel G."/>
            <person name="Kersting A."/>
            <person name="Lauritano C."/>
            <person name="Lohaus R."/>
            <person name="Toepel M."/>
            <person name="Tonon T."/>
            <person name="Vanneste K."/>
            <person name="Amirebrahimi M."/>
            <person name="Brakel J."/>
            <person name="Bostroem C."/>
            <person name="Chovatia M."/>
            <person name="Grimwood J."/>
            <person name="Jenkins J.W."/>
            <person name="Jueterbock A."/>
            <person name="Mraz A."/>
            <person name="Stam W.T."/>
            <person name="Tice H."/>
            <person name="Bornberg-Bauer E."/>
            <person name="Green P.J."/>
            <person name="Pearson G.A."/>
            <person name="Procaccini G."/>
            <person name="Duarte C.M."/>
            <person name="Schmutz J."/>
            <person name="Reusch T.B.H."/>
            <person name="Van de Peer Y."/>
        </authorList>
    </citation>
    <scope>NUCLEOTIDE SEQUENCE [LARGE SCALE GENOMIC DNA]</scope>
    <source>
        <strain evidence="3">cv. Finnish</strain>
    </source>
</reference>
<evidence type="ECO:0000313" key="3">
    <source>
        <dbReference type="Proteomes" id="UP000036987"/>
    </source>
</evidence>
<dbReference type="PANTHER" id="PTHR34201:SF1">
    <property type="entry name" value="GLYCINE-RICH PROTEIN"/>
    <property type="match status" value="1"/>
</dbReference>
<dbReference type="EMBL" id="LFYR01000889">
    <property type="protein sequence ID" value="KMZ67776.1"/>
    <property type="molecule type" value="Genomic_DNA"/>
</dbReference>
<keyword evidence="1" id="KW-1133">Transmembrane helix</keyword>
<protein>
    <submittedName>
        <fullName evidence="2">Uncharacterized protein</fullName>
    </submittedName>
</protein>
<gene>
    <name evidence="2" type="ORF">ZOSMA_25G01670</name>
</gene>
<name>A0A0K9PFQ0_ZOSMR</name>
<comment type="caution">
    <text evidence="2">The sequence shown here is derived from an EMBL/GenBank/DDBJ whole genome shotgun (WGS) entry which is preliminary data.</text>
</comment>
<keyword evidence="3" id="KW-1185">Reference proteome</keyword>
<keyword evidence="1" id="KW-0472">Membrane</keyword>
<feature type="transmembrane region" description="Helical" evidence="1">
    <location>
        <begin position="37"/>
        <end position="60"/>
    </location>
</feature>
<organism evidence="2 3">
    <name type="scientific">Zostera marina</name>
    <name type="common">Eelgrass</name>
    <dbReference type="NCBI Taxonomy" id="29655"/>
    <lineage>
        <taxon>Eukaryota</taxon>
        <taxon>Viridiplantae</taxon>
        <taxon>Streptophyta</taxon>
        <taxon>Embryophyta</taxon>
        <taxon>Tracheophyta</taxon>
        <taxon>Spermatophyta</taxon>
        <taxon>Magnoliopsida</taxon>
        <taxon>Liliopsida</taxon>
        <taxon>Zosteraceae</taxon>
        <taxon>Zostera</taxon>
    </lineage>
</organism>
<dbReference type="OrthoDB" id="1933362at2759"/>
<dbReference type="Proteomes" id="UP000036987">
    <property type="component" value="Unassembled WGS sequence"/>
</dbReference>